<dbReference type="InterPro" id="IPR051324">
    <property type="entry name" value="Stress/Tellurium_Resist"/>
</dbReference>
<dbReference type="EMBL" id="CP000471">
    <property type="protein sequence ID" value="ABK44189.1"/>
    <property type="molecule type" value="Genomic_DNA"/>
</dbReference>
<protein>
    <submittedName>
        <fullName evidence="3">Stress protein</fullName>
    </submittedName>
</protein>
<dbReference type="STRING" id="156889.Mmc1_1680"/>
<feature type="domain" description="TerD" evidence="2">
    <location>
        <begin position="1"/>
        <end position="189"/>
    </location>
</feature>
<dbReference type="KEGG" id="mgm:Mmc1_1680"/>
<evidence type="ECO:0000313" key="4">
    <source>
        <dbReference type="Proteomes" id="UP000002586"/>
    </source>
</evidence>
<dbReference type="RefSeq" id="WP_011713337.1">
    <property type="nucleotide sequence ID" value="NC_008576.1"/>
</dbReference>
<dbReference type="InterPro" id="IPR003325">
    <property type="entry name" value="TerD"/>
</dbReference>
<dbReference type="HOGENOM" id="CLU_055120_2_0_5"/>
<keyword evidence="4" id="KW-1185">Reference proteome</keyword>
<accession>A0L896</accession>
<dbReference type="PANTHER" id="PTHR32097">
    <property type="entry name" value="CAMP-BINDING PROTEIN 1-RELATED"/>
    <property type="match status" value="1"/>
</dbReference>
<organism evidence="3 4">
    <name type="scientific">Magnetococcus marinus (strain ATCC BAA-1437 / JCM 17883 / MC-1)</name>
    <dbReference type="NCBI Taxonomy" id="156889"/>
    <lineage>
        <taxon>Bacteria</taxon>
        <taxon>Pseudomonadati</taxon>
        <taxon>Pseudomonadota</taxon>
        <taxon>Magnetococcia</taxon>
        <taxon>Magnetococcales</taxon>
        <taxon>Magnetococcaceae</taxon>
        <taxon>Magnetococcus</taxon>
    </lineage>
</organism>
<evidence type="ECO:0000259" key="2">
    <source>
        <dbReference type="Pfam" id="PF02342"/>
    </source>
</evidence>
<dbReference type="AlphaFoldDB" id="A0L896"/>
<dbReference type="Proteomes" id="UP000002586">
    <property type="component" value="Chromosome"/>
</dbReference>
<proteinExistence type="predicted"/>
<dbReference type="GO" id="GO:0046690">
    <property type="term" value="P:response to tellurium ion"/>
    <property type="evidence" value="ECO:0007669"/>
    <property type="project" value="UniProtKB-KW"/>
</dbReference>
<reference evidence="4" key="1">
    <citation type="journal article" date="2009" name="Appl. Environ. Microbiol.">
        <title>Complete genome sequence of the chemolithoautotrophic marine magnetotactic coccus strain MC-1.</title>
        <authorList>
            <person name="Schubbe S."/>
            <person name="Williams T.J."/>
            <person name="Xie G."/>
            <person name="Kiss H.E."/>
            <person name="Brettin T.S."/>
            <person name="Martinez D."/>
            <person name="Ross C.A."/>
            <person name="Schuler D."/>
            <person name="Cox B.L."/>
            <person name="Nealson K.H."/>
            <person name="Bazylinski D.A."/>
        </authorList>
    </citation>
    <scope>NUCLEOTIDE SEQUENCE [LARGE SCALE GENOMIC DNA]</scope>
    <source>
        <strain evidence="4">ATCC BAA-1437 / JCM 17883 / MC-1</strain>
    </source>
</reference>
<evidence type="ECO:0000256" key="1">
    <source>
        <dbReference type="ARBA" id="ARBA00022686"/>
    </source>
</evidence>
<sequence>MSKQLHLDEDFFLFHEGQPVTKLEIWYQWERDDRATARMVDMDLSAVMLGVDERMLLDEQMVFYNNTQSPCGSITHMGDQQALENRSAEERLKINLATVPEDIVQIVISATIPQEDIPAIHLGMLRRAHYGLVVAGASSVELAHREFHPGGEGEFGWLLGLFYRNDQAWVFRAVREALPDGMGTLQDHFTPFHGDY</sequence>
<name>A0L896_MAGMM</name>
<gene>
    <name evidence="3" type="ordered locus">Mmc1_1680</name>
</gene>
<dbReference type="eggNOG" id="COG2310">
    <property type="taxonomic scope" value="Bacteria"/>
</dbReference>
<keyword evidence="1" id="KW-0778">Tellurium resistance</keyword>
<dbReference type="CDD" id="cd06974">
    <property type="entry name" value="TerD_like"/>
    <property type="match status" value="1"/>
</dbReference>
<dbReference type="Gene3D" id="2.60.60.30">
    <property type="entry name" value="sav2460 like domains"/>
    <property type="match status" value="1"/>
</dbReference>
<dbReference type="OrthoDB" id="570928at2"/>
<dbReference type="PANTHER" id="PTHR32097:SF17">
    <property type="entry name" value="CAMP-BINDING PROTEIN 1-RELATED"/>
    <property type="match status" value="1"/>
</dbReference>
<evidence type="ECO:0000313" key="3">
    <source>
        <dbReference type="EMBL" id="ABK44189.1"/>
    </source>
</evidence>
<reference evidence="3 4" key="2">
    <citation type="journal article" date="2012" name="Int. J. Syst. Evol. Microbiol.">
        <title>Magnetococcus marinus gen. nov., sp. nov., a marine, magnetotactic bacterium that represents a novel lineage (Magnetococcaceae fam. nov.; Magnetococcales ord. nov.) at the base of the Alphaproteobacteria.</title>
        <authorList>
            <person name="Bazylinski D.A."/>
            <person name="Williams T.J."/>
            <person name="Lefevre C.T."/>
            <person name="Berg R.J."/>
            <person name="Zhang C.L."/>
            <person name="Bowser S.S."/>
            <person name="Dean A.J."/>
            <person name="Beveridge T.J."/>
        </authorList>
    </citation>
    <scope>NUCLEOTIDE SEQUENCE [LARGE SCALE GENOMIC DNA]</scope>
    <source>
        <strain evidence="4">ATCC BAA-1437 / JCM 17883 / MC-1</strain>
    </source>
</reference>
<dbReference type="Pfam" id="PF02342">
    <property type="entry name" value="TerD"/>
    <property type="match status" value="1"/>
</dbReference>